<feature type="chain" id="PRO_5039922459" evidence="1">
    <location>
        <begin position="22"/>
        <end position="54"/>
    </location>
</feature>
<name>A0A9K3N3G8_HELAN</name>
<sequence length="54" mass="5794">MIKNLICFILELICQARVVGSAGNSPTCSPTSEKVAANSRFNPGSATLYNTKYI</sequence>
<feature type="signal peptide" evidence="1">
    <location>
        <begin position="1"/>
        <end position="21"/>
    </location>
</feature>
<dbReference type="EMBL" id="MNCJ02000325">
    <property type="protein sequence ID" value="KAF5785901.1"/>
    <property type="molecule type" value="Genomic_DNA"/>
</dbReference>
<protein>
    <submittedName>
        <fullName evidence="2">Uncharacterized protein</fullName>
    </submittedName>
</protein>
<reference evidence="2" key="2">
    <citation type="submission" date="2020-06" db="EMBL/GenBank/DDBJ databases">
        <title>Helianthus annuus Genome sequencing and assembly Release 2.</title>
        <authorList>
            <person name="Gouzy J."/>
            <person name="Langlade N."/>
            <person name="Munos S."/>
        </authorList>
    </citation>
    <scope>NUCLEOTIDE SEQUENCE</scope>
    <source>
        <tissue evidence="2">Leaves</tissue>
    </source>
</reference>
<proteinExistence type="predicted"/>
<keyword evidence="3" id="KW-1185">Reference proteome</keyword>
<organism evidence="2 3">
    <name type="scientific">Helianthus annuus</name>
    <name type="common">Common sunflower</name>
    <dbReference type="NCBI Taxonomy" id="4232"/>
    <lineage>
        <taxon>Eukaryota</taxon>
        <taxon>Viridiplantae</taxon>
        <taxon>Streptophyta</taxon>
        <taxon>Embryophyta</taxon>
        <taxon>Tracheophyta</taxon>
        <taxon>Spermatophyta</taxon>
        <taxon>Magnoliopsida</taxon>
        <taxon>eudicotyledons</taxon>
        <taxon>Gunneridae</taxon>
        <taxon>Pentapetalae</taxon>
        <taxon>asterids</taxon>
        <taxon>campanulids</taxon>
        <taxon>Asterales</taxon>
        <taxon>Asteraceae</taxon>
        <taxon>Asteroideae</taxon>
        <taxon>Heliantheae alliance</taxon>
        <taxon>Heliantheae</taxon>
        <taxon>Helianthus</taxon>
    </lineage>
</organism>
<gene>
    <name evidence="2" type="ORF">HanXRQr2_Chr10g0434261</name>
</gene>
<dbReference type="Proteomes" id="UP000215914">
    <property type="component" value="Unassembled WGS sequence"/>
</dbReference>
<accession>A0A9K3N3G8</accession>
<evidence type="ECO:0000313" key="3">
    <source>
        <dbReference type="Proteomes" id="UP000215914"/>
    </source>
</evidence>
<reference evidence="2" key="1">
    <citation type="journal article" date="2017" name="Nature">
        <title>The sunflower genome provides insights into oil metabolism, flowering and Asterid evolution.</title>
        <authorList>
            <person name="Badouin H."/>
            <person name="Gouzy J."/>
            <person name="Grassa C.J."/>
            <person name="Murat F."/>
            <person name="Staton S.E."/>
            <person name="Cottret L."/>
            <person name="Lelandais-Briere C."/>
            <person name="Owens G.L."/>
            <person name="Carrere S."/>
            <person name="Mayjonade B."/>
            <person name="Legrand L."/>
            <person name="Gill N."/>
            <person name="Kane N.C."/>
            <person name="Bowers J.E."/>
            <person name="Hubner S."/>
            <person name="Bellec A."/>
            <person name="Berard A."/>
            <person name="Berges H."/>
            <person name="Blanchet N."/>
            <person name="Boniface M.C."/>
            <person name="Brunel D."/>
            <person name="Catrice O."/>
            <person name="Chaidir N."/>
            <person name="Claudel C."/>
            <person name="Donnadieu C."/>
            <person name="Faraut T."/>
            <person name="Fievet G."/>
            <person name="Helmstetter N."/>
            <person name="King M."/>
            <person name="Knapp S.J."/>
            <person name="Lai Z."/>
            <person name="Le Paslier M.C."/>
            <person name="Lippi Y."/>
            <person name="Lorenzon L."/>
            <person name="Mandel J.R."/>
            <person name="Marage G."/>
            <person name="Marchand G."/>
            <person name="Marquand E."/>
            <person name="Bret-Mestries E."/>
            <person name="Morien E."/>
            <person name="Nambeesan S."/>
            <person name="Nguyen T."/>
            <person name="Pegot-Espagnet P."/>
            <person name="Pouilly N."/>
            <person name="Raftis F."/>
            <person name="Sallet E."/>
            <person name="Schiex T."/>
            <person name="Thomas J."/>
            <person name="Vandecasteele C."/>
            <person name="Vares D."/>
            <person name="Vear F."/>
            <person name="Vautrin S."/>
            <person name="Crespi M."/>
            <person name="Mangin B."/>
            <person name="Burke J.M."/>
            <person name="Salse J."/>
            <person name="Munos S."/>
            <person name="Vincourt P."/>
            <person name="Rieseberg L.H."/>
            <person name="Langlade N.B."/>
        </authorList>
    </citation>
    <scope>NUCLEOTIDE SEQUENCE</scope>
    <source>
        <tissue evidence="2">Leaves</tissue>
    </source>
</reference>
<dbReference type="Gramene" id="mRNA:HanXRQr2_Chr10g0434261">
    <property type="protein sequence ID" value="CDS:HanXRQr2_Chr10g0434261.1"/>
    <property type="gene ID" value="HanXRQr2_Chr10g0434261"/>
</dbReference>
<keyword evidence="1" id="KW-0732">Signal</keyword>
<evidence type="ECO:0000256" key="1">
    <source>
        <dbReference type="SAM" id="SignalP"/>
    </source>
</evidence>
<evidence type="ECO:0000313" key="2">
    <source>
        <dbReference type="EMBL" id="KAF5785901.1"/>
    </source>
</evidence>
<comment type="caution">
    <text evidence="2">The sequence shown here is derived from an EMBL/GenBank/DDBJ whole genome shotgun (WGS) entry which is preliminary data.</text>
</comment>
<dbReference type="AlphaFoldDB" id="A0A9K3N3G8"/>